<dbReference type="Proteomes" id="UP000248168">
    <property type="component" value="Unassembled WGS sequence"/>
</dbReference>
<organism evidence="1 2">
    <name type="scientific">Nitrospira lenta</name>
    <dbReference type="NCBI Taxonomy" id="1436998"/>
    <lineage>
        <taxon>Bacteria</taxon>
        <taxon>Pseudomonadati</taxon>
        <taxon>Nitrospirota</taxon>
        <taxon>Nitrospiria</taxon>
        <taxon>Nitrospirales</taxon>
        <taxon>Nitrospiraceae</taxon>
        <taxon>Nitrospira</taxon>
    </lineage>
</organism>
<reference evidence="2" key="1">
    <citation type="submission" date="2018-04" db="EMBL/GenBank/DDBJ databases">
        <authorList>
            <person name="Lucker S."/>
            <person name="Sakoula D."/>
        </authorList>
    </citation>
    <scope>NUCLEOTIDE SEQUENCE [LARGE SCALE GENOMIC DNA]</scope>
</reference>
<accession>A0A330LAG4</accession>
<name>A0A330LAG4_9BACT</name>
<proteinExistence type="predicted"/>
<sequence>MGRTNLDLLMTFPDGSHLVISTQCSRDGEFSCALYTAKIGQDDQADFQVISNHLSAPTCQSAQAHAYDYAIRHFPRADALKKPPYLIWAGPPSAVVQ</sequence>
<keyword evidence="2" id="KW-1185">Reference proteome</keyword>
<dbReference type="InParanoid" id="A0A330LAG4"/>
<evidence type="ECO:0000313" key="2">
    <source>
        <dbReference type="Proteomes" id="UP000248168"/>
    </source>
</evidence>
<dbReference type="RefSeq" id="WP_121990944.1">
    <property type="nucleotide sequence ID" value="NZ_OUNR01000022.1"/>
</dbReference>
<gene>
    <name evidence="1" type="ORF">NITLEN_90090</name>
</gene>
<dbReference type="OrthoDB" id="9801554at2"/>
<dbReference type="AlphaFoldDB" id="A0A330LAG4"/>
<evidence type="ECO:0000313" key="1">
    <source>
        <dbReference type="EMBL" id="SPP66835.1"/>
    </source>
</evidence>
<dbReference type="EMBL" id="OUNR01000022">
    <property type="protein sequence ID" value="SPP66835.1"/>
    <property type="molecule type" value="Genomic_DNA"/>
</dbReference>
<protein>
    <submittedName>
        <fullName evidence="1">Uncharacterized protein</fullName>
    </submittedName>
</protein>